<comment type="subcellular location">
    <subcellularLocation>
        <location evidence="1">Cell inner membrane</location>
    </subcellularLocation>
</comment>
<feature type="transmembrane region" description="Helical" evidence="7">
    <location>
        <begin position="12"/>
        <end position="30"/>
    </location>
</feature>
<dbReference type="PANTHER" id="PTHR30606:SF10">
    <property type="entry name" value="PHOSPHATIDYLINOSITOL MANNOSIDE ACYLTRANSFERASE"/>
    <property type="match status" value="1"/>
</dbReference>
<dbReference type="InterPro" id="IPR004960">
    <property type="entry name" value="LipA_acyltrans"/>
</dbReference>
<dbReference type="Proteomes" id="UP000480178">
    <property type="component" value="Chromosome"/>
</dbReference>
<evidence type="ECO:0000256" key="4">
    <source>
        <dbReference type="ARBA" id="ARBA00022679"/>
    </source>
</evidence>
<evidence type="ECO:0000256" key="2">
    <source>
        <dbReference type="ARBA" id="ARBA00022475"/>
    </source>
</evidence>
<dbReference type="RefSeq" id="WP_162447396.1">
    <property type="nucleotide sequence ID" value="NZ_CP048222.1"/>
</dbReference>
<dbReference type="CDD" id="cd07984">
    <property type="entry name" value="LPLAT_LABLAT-like"/>
    <property type="match status" value="1"/>
</dbReference>
<dbReference type="KEGG" id="rhoz:GXP67_34760"/>
<proteinExistence type="predicted"/>
<evidence type="ECO:0000313" key="9">
    <source>
        <dbReference type="Proteomes" id="UP000480178"/>
    </source>
</evidence>
<keyword evidence="4 8" id="KW-0808">Transferase</keyword>
<keyword evidence="7" id="KW-1133">Transmembrane helix</keyword>
<dbReference type="Pfam" id="PF03279">
    <property type="entry name" value="Lip_A_acyltrans"/>
    <property type="match status" value="1"/>
</dbReference>
<dbReference type="GO" id="GO:0016746">
    <property type="term" value="F:acyltransferase activity"/>
    <property type="evidence" value="ECO:0007669"/>
    <property type="project" value="UniProtKB-KW"/>
</dbReference>
<organism evidence="8 9">
    <name type="scientific">Rhodocytophaga rosea</name>
    <dbReference type="NCBI Taxonomy" id="2704465"/>
    <lineage>
        <taxon>Bacteria</taxon>
        <taxon>Pseudomonadati</taxon>
        <taxon>Bacteroidota</taxon>
        <taxon>Cytophagia</taxon>
        <taxon>Cytophagales</taxon>
        <taxon>Rhodocytophagaceae</taxon>
        <taxon>Rhodocytophaga</taxon>
    </lineage>
</organism>
<dbReference type="GO" id="GO:0009247">
    <property type="term" value="P:glycolipid biosynthetic process"/>
    <property type="evidence" value="ECO:0007669"/>
    <property type="project" value="UniProtKB-ARBA"/>
</dbReference>
<accession>A0A6C0GU61</accession>
<keyword evidence="6 8" id="KW-0012">Acyltransferase</keyword>
<sequence>MFLLDTISRLPFRVLYVLSDCIFFILCYVLKYRKKVISENLKRSFPGKNEAERKAILQSFYHHLADIIVETIKALTISPDELIRRVHIINAEELTNHLKVGQSVIVMASHQANWEWLQLVHAAKLNYAVDAVYKPLHNNFSEKLMLTIRTRFGSYPLPMFKLPREIVSRKEITRIIAMVADQTPAPEQAIWLNFLHQDTPFFTGAAKIAKRTGYPVLFAGMRRVKRGRYEVYFSKITGTPNLEMSNEEIIQKYTLEVEKAIIARPAEWLWSHKRWKHKRQVQVQE</sequence>
<evidence type="ECO:0000256" key="3">
    <source>
        <dbReference type="ARBA" id="ARBA00022519"/>
    </source>
</evidence>
<gene>
    <name evidence="8" type="ORF">GXP67_34760</name>
</gene>
<evidence type="ECO:0000256" key="7">
    <source>
        <dbReference type="SAM" id="Phobius"/>
    </source>
</evidence>
<evidence type="ECO:0000256" key="5">
    <source>
        <dbReference type="ARBA" id="ARBA00023136"/>
    </source>
</evidence>
<keyword evidence="5 7" id="KW-0472">Membrane</keyword>
<reference evidence="8 9" key="1">
    <citation type="submission" date="2020-01" db="EMBL/GenBank/DDBJ databases">
        <authorList>
            <person name="Kim M.K."/>
        </authorList>
    </citation>
    <scope>NUCLEOTIDE SEQUENCE [LARGE SCALE GENOMIC DNA]</scope>
    <source>
        <strain evidence="8 9">172606-1</strain>
    </source>
</reference>
<keyword evidence="3" id="KW-0997">Cell inner membrane</keyword>
<protein>
    <submittedName>
        <fullName evidence="8">Lysophospholipid acyltransferase family protein</fullName>
    </submittedName>
</protein>
<evidence type="ECO:0000256" key="1">
    <source>
        <dbReference type="ARBA" id="ARBA00004533"/>
    </source>
</evidence>
<keyword evidence="9" id="KW-1185">Reference proteome</keyword>
<keyword evidence="2" id="KW-1003">Cell membrane</keyword>
<keyword evidence="7" id="KW-0812">Transmembrane</keyword>
<dbReference type="EMBL" id="CP048222">
    <property type="protein sequence ID" value="QHT71457.1"/>
    <property type="molecule type" value="Genomic_DNA"/>
</dbReference>
<name>A0A6C0GU61_9BACT</name>
<evidence type="ECO:0000313" key="8">
    <source>
        <dbReference type="EMBL" id="QHT71457.1"/>
    </source>
</evidence>
<dbReference type="AlphaFoldDB" id="A0A6C0GU61"/>
<dbReference type="PANTHER" id="PTHR30606">
    <property type="entry name" value="LIPID A BIOSYNTHESIS LAUROYL ACYLTRANSFERASE"/>
    <property type="match status" value="1"/>
</dbReference>
<evidence type="ECO:0000256" key="6">
    <source>
        <dbReference type="ARBA" id="ARBA00023315"/>
    </source>
</evidence>
<dbReference type="GO" id="GO:0005886">
    <property type="term" value="C:plasma membrane"/>
    <property type="evidence" value="ECO:0007669"/>
    <property type="project" value="UniProtKB-SubCell"/>
</dbReference>